<dbReference type="Pfam" id="PF02123">
    <property type="entry name" value="RdRP_4"/>
    <property type="match status" value="1"/>
</dbReference>
<dbReference type="InterPro" id="IPR001795">
    <property type="entry name" value="RNA-dir_pol_luteovirus"/>
</dbReference>
<evidence type="ECO:0000256" key="7">
    <source>
        <dbReference type="RuleBase" id="RU364050"/>
    </source>
</evidence>
<dbReference type="GO" id="GO:0006351">
    <property type="term" value="P:DNA-templated transcription"/>
    <property type="evidence" value="ECO:0007669"/>
    <property type="project" value="InterPro"/>
</dbReference>
<evidence type="ECO:0000313" key="9">
    <source>
        <dbReference type="EMBL" id="ALT08064.1"/>
    </source>
</evidence>
<evidence type="ECO:0000256" key="2">
    <source>
        <dbReference type="ARBA" id="ARBA00022484"/>
    </source>
</evidence>
<proteinExistence type="predicted"/>
<dbReference type="GO" id="GO:0003968">
    <property type="term" value="F:RNA-directed RNA polymerase activity"/>
    <property type="evidence" value="ECO:0007669"/>
    <property type="project" value="UniProtKB-KW"/>
</dbReference>
<evidence type="ECO:0000313" key="10">
    <source>
        <dbReference type="Proteomes" id="UP000201153"/>
    </source>
</evidence>
<keyword evidence="5 7" id="KW-0547">Nucleotide-binding</keyword>
<sequence>MLDEDFVRTARLNPHRFKLWRKVALRRRHEKAGPSATGAALLPVSHAAYVSELSKRPRVPFSETGSNGLMSTLHLVGTGVDVKGLGVVGAGRGEGIGWQYAGRGIGSQERAPVATPRQLGFQGTGPSQGLSSQVHEVVNYNFVPGTVGTRPPIRDTARDRQTGSLRVGRNPQPPRGATWEALSKLACKGDRKYVIIIPSGEGKTTLTAECPELFTDHDTLEDWAGVAKPLFDEALLTGNFNALNEYHALTSRRAKTPILLTWGHDTFDRTMYTDLGAYLLLEGTGIRVNEDNRAGLISSGDFVFCHGFVERNAAIKTAIDKRQRTYAYSELPSMPSSVSIFSKETLCRYDILCRAALGISRAPVIDKHYYSIVLENYDAFLRDCLNKTVPLSDCLAFHKLAFNGQIPDIVYDLIDREDPSLLPDAEELDLKRNSQPRKGTYHGVHIWDKETQFRANQGKRRASEYGSVTFDWIAEQARYRSVVLCGPPACGQWVYQAPIRCFDPKNPVPGVFVSAQRIESDDKVLALGYSYWLLLCHFRRSKVPGNRAKKVARSWYETTKDLQTFGLQGETTGTPGRRRKLEPGQAARRAALDNIRFDTALSARVDEITDVQTKIRSDRTTRLKREREIDAYYLPGRLNDSALQEQILNQIATVLSDMEDEGQDGYNAFTALYPFRDEELLARTRVDHMLAYRLVCRLGKKYGIEYAALFLKGTGGLGLQGVAGFALYALAGTDTATYVSVLAHNSVLGSGIKKVTKYTKALHTISRRLGRLPNLLPKAWPACAPIPRNLFNPAPERILYVNLLVGRAQDEILGFDGFVEKRNGAEVIQQAVSTTERDGERARVWDRLSSNAMRRMAVTTTQVLDRARGSTGIGDLDPTSFLAHFVSIAPRGSIGIGKDRLKTFGIPLHNAHKRLWLDTLTPDDLANITDRPAEVLTNAQVKTESGLRLRQIIPGEIHQWLIESIAMYLIEPALFKSRSEYTLGSSPTANMFSDLKRWWRVKKHRYTLATDYADFNYLHTIQDMKKFWRIVVLEPARELEREGDWNGTNYAGMVARCAEWQIHALDSLYVREVGSDGIYRHVTRSLWSGWRTTTMINNTMNLVYNEINRRIFESELGFDPIRNGSVNGDDGDFETRSLADALFYLRHLDLEKLDVQASKQMLSDRHAEYLRIDYTPEKIQGSLARTCASLIGGDLQDPVIDVTPDYVRGTSTAITVMIRRGFDLYEGEWVRDLICGYYAYIKFQLFDGTQRCVELTDKRKLYAPFREGGFGLVRYGSVPMFTLATRRKWPAGKGSWTLDKVPHHGVGAAVRSAIGRFKSRGMDFAHPEALYRIYVSLASQGVDNLANKTWQDIDRRGIAQHIEWLNKVDIVHKAPKYNISELQRDKVQKSIDRILATDPELLQSVELPSMQGALADYSSRLLGLASVGPHLLRDIIDSGTGRRLSLEEIGARFGQEQNDRYKFFGHYPTNFIDLVLDHGYEAPKPQGGVIPDYLLPLVDSIISEVILAEPCAYQDTNKQKQYYDELITGSIWCAEQYMLQHYRHLTHV</sequence>
<evidence type="ECO:0000256" key="6">
    <source>
        <dbReference type="ARBA" id="ARBA00048744"/>
    </source>
</evidence>
<keyword evidence="3 7" id="KW-0808">Transferase</keyword>
<feature type="compositionally biased region" description="Basic and acidic residues" evidence="8">
    <location>
        <begin position="152"/>
        <end position="161"/>
    </location>
</feature>
<accession>A0A0U2ZT55</accession>
<reference evidence="9 10" key="1">
    <citation type="journal article" date="2016" name="Virology">
        <title>Molecular characterization of a new monopartite dsRNA mycovirus from mycorrhizal Thelephora terrestris (Ehrh.) and its detection in soil oribatid mites (Acari: Oribatida).</title>
        <authorList>
            <person name="Petrzik K."/>
            <person name="Sarkisova T."/>
            <person name="Stary J."/>
            <person name="Koloniuk I."/>
            <person name="Hrabakova L."/>
            <person name="Kubesova O."/>
        </authorList>
    </citation>
    <scope>NUCLEOTIDE SEQUENCE [LARGE SCALE GENOMIC DNA]</scope>
    <source>
        <strain evidence="9">Lasovice</strain>
    </source>
</reference>
<protein>
    <recommendedName>
        <fullName evidence="1 7">RNA-directed RNA polymerase</fullName>
        <ecNumber evidence="1 7">2.7.7.48</ecNumber>
    </recommendedName>
</protein>
<dbReference type="GeneID" id="26635966"/>
<dbReference type="EC" id="2.7.7.48" evidence="1 7"/>
<comment type="catalytic activity">
    <reaction evidence="6 7">
        <text>RNA(n) + a ribonucleoside 5'-triphosphate = RNA(n+1) + diphosphate</text>
        <dbReference type="Rhea" id="RHEA:21248"/>
        <dbReference type="Rhea" id="RHEA-COMP:14527"/>
        <dbReference type="Rhea" id="RHEA-COMP:17342"/>
        <dbReference type="ChEBI" id="CHEBI:33019"/>
        <dbReference type="ChEBI" id="CHEBI:61557"/>
        <dbReference type="ChEBI" id="CHEBI:140395"/>
        <dbReference type="EC" id="2.7.7.48"/>
    </reaction>
</comment>
<organism evidence="9 10">
    <name type="scientific">Thelephora terrestris virus 1</name>
    <dbReference type="NCBI Taxonomy" id="1770613"/>
    <lineage>
        <taxon>Viruses</taxon>
        <taxon>Riboviria</taxon>
        <taxon>Orthornavirae</taxon>
        <taxon>Duplornaviricota</taxon>
        <taxon>Chrymotiviricetes</taxon>
        <taxon>Ghabrivirales</taxon>
        <taxon>Alphatotivirineae</taxon>
        <taxon>Phlegiviridae</taxon>
        <taxon>Phlegivirus</taxon>
        <taxon>Phlegivirus ni</taxon>
    </lineage>
</organism>
<evidence type="ECO:0000256" key="8">
    <source>
        <dbReference type="SAM" id="MobiDB-lite"/>
    </source>
</evidence>
<evidence type="ECO:0000256" key="4">
    <source>
        <dbReference type="ARBA" id="ARBA00022695"/>
    </source>
</evidence>
<dbReference type="InterPro" id="IPR043502">
    <property type="entry name" value="DNA/RNA_pol_sf"/>
</dbReference>
<dbReference type="SUPFAM" id="SSF56672">
    <property type="entry name" value="DNA/RNA polymerases"/>
    <property type="match status" value="1"/>
</dbReference>
<name>A0A0U2ZT55_9VIRU</name>
<dbReference type="Proteomes" id="UP000201153">
    <property type="component" value="Segment"/>
</dbReference>
<evidence type="ECO:0000256" key="3">
    <source>
        <dbReference type="ARBA" id="ARBA00022679"/>
    </source>
</evidence>
<feature type="region of interest" description="Disordered" evidence="8">
    <location>
        <begin position="148"/>
        <end position="176"/>
    </location>
</feature>
<dbReference type="EMBL" id="KT191297">
    <property type="protein sequence ID" value="ALT08064.1"/>
    <property type="molecule type" value="Genomic_RNA"/>
</dbReference>
<dbReference type="RefSeq" id="YP_009209482.1">
    <property type="nucleotide sequence ID" value="NC_028921.1"/>
</dbReference>
<evidence type="ECO:0000256" key="1">
    <source>
        <dbReference type="ARBA" id="ARBA00012494"/>
    </source>
</evidence>
<evidence type="ECO:0000256" key="5">
    <source>
        <dbReference type="ARBA" id="ARBA00022741"/>
    </source>
</evidence>
<keyword evidence="10" id="KW-1185">Reference proteome</keyword>
<dbReference type="KEGG" id="vg:26635966"/>
<dbReference type="GO" id="GO:0000166">
    <property type="term" value="F:nucleotide binding"/>
    <property type="evidence" value="ECO:0007669"/>
    <property type="project" value="UniProtKB-KW"/>
</dbReference>
<keyword evidence="4 7" id="KW-0548">Nucleotidyltransferase</keyword>
<keyword evidence="7" id="KW-0693">Viral RNA replication</keyword>
<keyword evidence="2 7" id="KW-0696">RNA-directed RNA polymerase</keyword>
<dbReference type="GO" id="GO:0003723">
    <property type="term" value="F:RNA binding"/>
    <property type="evidence" value="ECO:0007669"/>
    <property type="project" value="InterPro"/>
</dbReference>